<evidence type="ECO:0000256" key="1">
    <source>
        <dbReference type="ARBA" id="ARBA00010396"/>
    </source>
</evidence>
<evidence type="ECO:0000256" key="4">
    <source>
        <dbReference type="ARBA" id="ARBA00022679"/>
    </source>
</evidence>
<evidence type="ECO:0000256" key="3">
    <source>
        <dbReference type="ARBA" id="ARBA00022603"/>
    </source>
</evidence>
<dbReference type="SUPFAM" id="SSF81799">
    <property type="entry name" value="Putative methyltransferase TM0872, insert domain"/>
    <property type="match status" value="1"/>
</dbReference>
<comment type="catalytic activity">
    <reaction evidence="6">
        <text>cytidine(1402) in 16S rRNA + S-adenosyl-L-methionine = N(4)-methylcytidine(1402) in 16S rRNA + S-adenosyl-L-homocysteine + H(+)</text>
        <dbReference type="Rhea" id="RHEA:42928"/>
        <dbReference type="Rhea" id="RHEA-COMP:10286"/>
        <dbReference type="Rhea" id="RHEA-COMP:10287"/>
        <dbReference type="ChEBI" id="CHEBI:15378"/>
        <dbReference type="ChEBI" id="CHEBI:57856"/>
        <dbReference type="ChEBI" id="CHEBI:59789"/>
        <dbReference type="ChEBI" id="CHEBI:74506"/>
        <dbReference type="ChEBI" id="CHEBI:82748"/>
        <dbReference type="EC" id="2.1.1.199"/>
    </reaction>
</comment>
<dbReference type="InterPro" id="IPR002903">
    <property type="entry name" value="RsmH"/>
</dbReference>
<feature type="binding site" evidence="6">
    <location>
        <position position="62"/>
    </location>
    <ligand>
        <name>S-adenosyl-L-methionine</name>
        <dbReference type="ChEBI" id="CHEBI:59789"/>
    </ligand>
</feature>
<gene>
    <name evidence="6 7" type="primary">rsmH</name>
    <name evidence="7" type="ORF">SEML1_0269</name>
</gene>
<dbReference type="Proteomes" id="UP001177295">
    <property type="component" value="Chromosome"/>
</dbReference>
<keyword evidence="6" id="KW-0963">Cytoplasm</keyword>
<dbReference type="PIRSF" id="PIRSF004486">
    <property type="entry name" value="MraW"/>
    <property type="match status" value="1"/>
</dbReference>
<protein>
    <recommendedName>
        <fullName evidence="6">Ribosomal RNA small subunit methyltransferase H</fullName>
        <ecNumber evidence="6">2.1.1.199</ecNumber>
    </recommendedName>
    <alternativeName>
        <fullName evidence="6">16S rRNA m(4)C1402 methyltransferase</fullName>
    </alternativeName>
    <alternativeName>
        <fullName evidence="6">rRNA (cytosine-N(4)-)-methyltransferase RsmH</fullName>
    </alternativeName>
</protein>
<dbReference type="Gene3D" id="3.40.50.150">
    <property type="entry name" value="Vaccinia Virus protein VP39"/>
    <property type="match status" value="1"/>
</dbReference>
<dbReference type="NCBIfam" id="TIGR00006">
    <property type="entry name" value="16S rRNA (cytosine(1402)-N(4))-methyltransferase RsmH"/>
    <property type="match status" value="1"/>
</dbReference>
<comment type="subcellular location">
    <subcellularLocation>
        <location evidence="6">Cytoplasm</location>
    </subcellularLocation>
</comment>
<proteinExistence type="inferred from homology"/>
<evidence type="ECO:0000313" key="7">
    <source>
        <dbReference type="EMBL" id="WIO45899.1"/>
    </source>
</evidence>
<dbReference type="PANTHER" id="PTHR11265">
    <property type="entry name" value="S-ADENOSYL-METHYLTRANSFERASE MRAW"/>
    <property type="match status" value="1"/>
</dbReference>
<dbReference type="EC" id="2.1.1.199" evidence="6"/>
<dbReference type="HAMAP" id="MF_01007">
    <property type="entry name" value="16SrRNA_methyltr_H"/>
    <property type="match status" value="1"/>
</dbReference>
<evidence type="ECO:0000256" key="2">
    <source>
        <dbReference type="ARBA" id="ARBA00022552"/>
    </source>
</evidence>
<comment type="function">
    <text evidence="6">Specifically methylates the N4 position of cytidine in position 1402 (C1402) of 16S rRNA.</text>
</comment>
<accession>A0ABY8WU75</accession>
<dbReference type="Pfam" id="PF01795">
    <property type="entry name" value="Methyltransf_5"/>
    <property type="match status" value="1"/>
</dbReference>
<keyword evidence="5 6" id="KW-0949">S-adenosyl-L-methionine</keyword>
<dbReference type="EMBL" id="CP124550">
    <property type="protein sequence ID" value="WIO45899.1"/>
    <property type="molecule type" value="Genomic_DNA"/>
</dbReference>
<name>A0ABY8WU75_9BACT</name>
<feature type="binding site" evidence="6">
    <location>
        <begin position="42"/>
        <end position="44"/>
    </location>
    <ligand>
        <name>S-adenosyl-L-methionine</name>
        <dbReference type="ChEBI" id="CHEBI:59789"/>
    </ligand>
</feature>
<evidence type="ECO:0000256" key="5">
    <source>
        <dbReference type="ARBA" id="ARBA00022691"/>
    </source>
</evidence>
<sequence length="300" mass="33355">MMEKMSIKEHPPLHVPVLLDDVIALLTPRLGETYLDLTAGYGGHARAVLARTQQYSGTVLVDRDEFAHTNLSEFLAKGAQLLHTDFVSAARQLIEQGRQFDMILLDLGVSSPQLDRAERGFSFAKSGPLDMRMDRRQSLTAANVVNTWTVERIAQIIRDFGEESPRAAMRYARSIAAARPLETTTDLARAVEQAYRGPYRRTHPATRVFQAIRIAINDELGQIQTVMPLLPALLTCGGRVGVISFHSLEDRIVKRYFAEQAAAGYEANLRIITKRPVSGAINDVHNPRSRSAKLRAAVKI</sequence>
<comment type="similarity">
    <text evidence="1 6">Belongs to the methyltransferase superfamily. RsmH family.</text>
</comment>
<dbReference type="InterPro" id="IPR029063">
    <property type="entry name" value="SAM-dependent_MTases_sf"/>
</dbReference>
<keyword evidence="8" id="KW-1185">Reference proteome</keyword>
<dbReference type="PANTHER" id="PTHR11265:SF0">
    <property type="entry name" value="12S RRNA N4-METHYLCYTIDINE METHYLTRANSFERASE"/>
    <property type="match status" value="1"/>
</dbReference>
<evidence type="ECO:0000313" key="8">
    <source>
        <dbReference type="Proteomes" id="UP001177295"/>
    </source>
</evidence>
<feature type="binding site" evidence="6">
    <location>
        <position position="86"/>
    </location>
    <ligand>
        <name>S-adenosyl-L-methionine</name>
        <dbReference type="ChEBI" id="CHEBI:59789"/>
    </ligand>
</feature>
<feature type="binding site" evidence="6">
    <location>
        <position position="113"/>
    </location>
    <ligand>
        <name>S-adenosyl-L-methionine</name>
        <dbReference type="ChEBI" id="CHEBI:59789"/>
    </ligand>
</feature>
<dbReference type="InterPro" id="IPR023397">
    <property type="entry name" value="SAM-dep_MeTrfase_MraW_recog"/>
</dbReference>
<dbReference type="Gene3D" id="1.10.150.170">
    <property type="entry name" value="Putative methyltransferase TM0872, insert domain"/>
    <property type="match status" value="1"/>
</dbReference>
<evidence type="ECO:0000256" key="6">
    <source>
        <dbReference type="HAMAP-Rule" id="MF_01007"/>
    </source>
</evidence>
<organism evidence="7 8">
    <name type="scientific">Candidatus Southlakia epibionticum</name>
    <dbReference type="NCBI Taxonomy" id="3043284"/>
    <lineage>
        <taxon>Bacteria</taxon>
        <taxon>Candidatus Saccharimonadota</taxon>
        <taxon>Candidatus Saccharimonadia</taxon>
        <taxon>Candidatus Saccharimonadales</taxon>
        <taxon>Candidatus Saccharimonadaceae</taxon>
        <taxon>Candidatus Southlakia</taxon>
    </lineage>
</organism>
<dbReference type="SUPFAM" id="SSF53335">
    <property type="entry name" value="S-adenosyl-L-methionine-dependent methyltransferases"/>
    <property type="match status" value="1"/>
</dbReference>
<keyword evidence="4 6" id="KW-0808">Transferase</keyword>
<keyword evidence="3 6" id="KW-0489">Methyltransferase</keyword>
<feature type="binding site" evidence="6">
    <location>
        <position position="106"/>
    </location>
    <ligand>
        <name>S-adenosyl-L-methionine</name>
        <dbReference type="ChEBI" id="CHEBI:59789"/>
    </ligand>
</feature>
<reference evidence="7 8" key="1">
    <citation type="journal article" date="2023" name="Cell">
        <title>Genetic manipulation of Patescibacteria provides mechanistic insights into microbial dark matter and the epibiotic lifestyle.</title>
        <authorList>
            <person name="Wang Y."/>
            <person name="Gallagher L.A."/>
            <person name="Andrade P.A."/>
            <person name="Liu A."/>
            <person name="Humphreys I.R."/>
            <person name="Turkarslan S."/>
            <person name="Cutler K.J."/>
            <person name="Arrieta-Ortiz M.L."/>
            <person name="Li Y."/>
            <person name="Radey M.C."/>
            <person name="McLean J.S."/>
            <person name="Cong Q."/>
            <person name="Baker D."/>
            <person name="Baliga N.S."/>
            <person name="Peterson S.B."/>
            <person name="Mougous J.D."/>
        </authorList>
    </citation>
    <scope>NUCLEOTIDE SEQUENCE [LARGE SCALE GENOMIC DNA]</scope>
    <source>
        <strain evidence="7 8">ML1</strain>
    </source>
</reference>
<keyword evidence="2 6" id="KW-0698">rRNA processing</keyword>